<dbReference type="InterPro" id="IPR004384">
    <property type="entry name" value="RNA_MeTrfase_TrmJ/LasT"/>
</dbReference>
<keyword evidence="5" id="KW-0819">tRNA processing</keyword>
<comment type="subcellular location">
    <subcellularLocation>
        <location evidence="5">Cytoplasm</location>
    </subcellularLocation>
</comment>
<comment type="function">
    <text evidence="5">Catalyzes the formation of 2'O-methylated cytidine (Cm32) or 2'O-methylated uridine (Um32) at position 32 in tRNA.</text>
</comment>
<dbReference type="GO" id="GO:0003723">
    <property type="term" value="F:RNA binding"/>
    <property type="evidence" value="ECO:0007669"/>
    <property type="project" value="InterPro"/>
</dbReference>
<dbReference type="Gene3D" id="1.10.8.590">
    <property type="match status" value="1"/>
</dbReference>
<evidence type="ECO:0000313" key="7">
    <source>
        <dbReference type="EMBL" id="GBG14134.1"/>
    </source>
</evidence>
<organism evidence="7 8">
    <name type="scientific">Novimethylophilus kurashikiensis</name>
    <dbReference type="NCBI Taxonomy" id="1825523"/>
    <lineage>
        <taxon>Bacteria</taxon>
        <taxon>Pseudomonadati</taxon>
        <taxon>Pseudomonadota</taxon>
        <taxon>Betaproteobacteria</taxon>
        <taxon>Nitrosomonadales</taxon>
        <taxon>Methylophilaceae</taxon>
        <taxon>Novimethylophilus</taxon>
    </lineage>
</organism>
<dbReference type="SUPFAM" id="SSF75217">
    <property type="entry name" value="alpha/beta knot"/>
    <property type="match status" value="1"/>
</dbReference>
<feature type="domain" description="tRNA/rRNA methyltransferase SpoU type" evidence="6">
    <location>
        <begin position="7"/>
        <end position="156"/>
    </location>
</feature>
<dbReference type="Pfam" id="PF00588">
    <property type="entry name" value="SpoU_methylase"/>
    <property type="match status" value="1"/>
</dbReference>
<dbReference type="GO" id="GO:0106339">
    <property type="term" value="F:tRNA (cytidine(32)-2'-O)-methyltransferase activity"/>
    <property type="evidence" value="ECO:0007669"/>
    <property type="project" value="RHEA"/>
</dbReference>
<protein>
    <recommendedName>
        <fullName evidence="5">tRNA (cytidine/uridine-2'-O-)-methyltransferase TrmJ</fullName>
        <ecNumber evidence="5">2.1.1.200</ecNumber>
    </recommendedName>
    <alternativeName>
        <fullName evidence="5">tRNA (cytidine(32)/uridine(32)-2'-O)-methyltransferase</fullName>
    </alternativeName>
    <alternativeName>
        <fullName evidence="5">tRNA Cm32/Um32 methyltransferase</fullName>
    </alternativeName>
</protein>
<evidence type="ECO:0000256" key="3">
    <source>
        <dbReference type="ARBA" id="ARBA00022679"/>
    </source>
</evidence>
<comment type="subunit">
    <text evidence="5">Homodimer.</text>
</comment>
<sequence>MNKLANIRIVLCQTSHPGNIGSAARAMKTMGLSRLYLVRPKEFPHPNSYAMASGATDVLESIVVCDTLEQALTGCGFVIGLSARKRELSHVPVTPRDAAEEVLEIAAEQEVALVFGNETNGLSNEELIRCQRLAHIPANPEYSSLNLAAAVQVMAYELRMKNEETPQPKAGREKYATHDETEGFYQHLEQTLVDIGYLDVAQPKRLMSRLRRLFARTRLHEEEINILRGILKSVQKNNSRTNR</sequence>
<keyword evidence="5" id="KW-0963">Cytoplasm</keyword>
<gene>
    <name evidence="5" type="primary">trmJ</name>
    <name evidence="7" type="ORF">NMK_1694</name>
</gene>
<dbReference type="RefSeq" id="WP_109015329.1">
    <property type="nucleotide sequence ID" value="NZ_BDOQ01000006.1"/>
</dbReference>
<dbReference type="GO" id="GO:0002128">
    <property type="term" value="P:tRNA nucleoside ribose methylation"/>
    <property type="evidence" value="ECO:0007669"/>
    <property type="project" value="TreeGrafter"/>
</dbReference>
<dbReference type="NCBIfam" id="TIGR00050">
    <property type="entry name" value="rRNA_methyl_1"/>
    <property type="match status" value="1"/>
</dbReference>
<keyword evidence="2 5" id="KW-0489">Methyltransferase</keyword>
<evidence type="ECO:0000259" key="6">
    <source>
        <dbReference type="Pfam" id="PF00588"/>
    </source>
</evidence>
<evidence type="ECO:0000256" key="4">
    <source>
        <dbReference type="ARBA" id="ARBA00022691"/>
    </source>
</evidence>
<comment type="catalytic activity">
    <reaction evidence="5">
        <text>cytidine(32) in tRNA + S-adenosyl-L-methionine = 2'-O-methylcytidine(32) in tRNA + S-adenosyl-L-homocysteine + H(+)</text>
        <dbReference type="Rhea" id="RHEA:42932"/>
        <dbReference type="Rhea" id="RHEA-COMP:10288"/>
        <dbReference type="Rhea" id="RHEA-COMP:10289"/>
        <dbReference type="ChEBI" id="CHEBI:15378"/>
        <dbReference type="ChEBI" id="CHEBI:57856"/>
        <dbReference type="ChEBI" id="CHEBI:59789"/>
        <dbReference type="ChEBI" id="CHEBI:74495"/>
        <dbReference type="ChEBI" id="CHEBI:82748"/>
        <dbReference type="EC" id="2.1.1.200"/>
    </reaction>
</comment>
<dbReference type="InterPro" id="IPR029026">
    <property type="entry name" value="tRNA_m1G_MTases_N"/>
</dbReference>
<keyword evidence="4 5" id="KW-0949">S-adenosyl-L-methionine</keyword>
<dbReference type="FunFam" id="3.40.1280.10:FF:000006">
    <property type="entry name" value="Uncharacterized tRNA/rRNA methyltransferase HI_0380"/>
    <property type="match status" value="1"/>
</dbReference>
<comment type="catalytic activity">
    <reaction evidence="5">
        <text>uridine(32) in tRNA + S-adenosyl-L-methionine = 2'-O-methyluridine(32) in tRNA + S-adenosyl-L-homocysteine + H(+)</text>
        <dbReference type="Rhea" id="RHEA:42936"/>
        <dbReference type="Rhea" id="RHEA-COMP:10107"/>
        <dbReference type="Rhea" id="RHEA-COMP:10290"/>
        <dbReference type="ChEBI" id="CHEBI:15378"/>
        <dbReference type="ChEBI" id="CHEBI:57856"/>
        <dbReference type="ChEBI" id="CHEBI:59789"/>
        <dbReference type="ChEBI" id="CHEBI:65315"/>
        <dbReference type="ChEBI" id="CHEBI:74478"/>
        <dbReference type="EC" id="2.1.1.200"/>
    </reaction>
</comment>
<dbReference type="InterPro" id="IPR001537">
    <property type="entry name" value="SpoU_MeTrfase"/>
</dbReference>
<dbReference type="PANTHER" id="PTHR42786:SF2">
    <property type="entry name" value="TRNA (CYTIDINE_URIDINE-2'-O-)-METHYLTRANSFERASE TRMJ"/>
    <property type="match status" value="1"/>
</dbReference>
<dbReference type="GO" id="GO:0160206">
    <property type="term" value="F:tRNA (cytidine(32)/uridine(32)-2'-O)-methyltransferase activity"/>
    <property type="evidence" value="ECO:0007669"/>
    <property type="project" value="UniProtKB-EC"/>
</dbReference>
<evidence type="ECO:0000256" key="1">
    <source>
        <dbReference type="ARBA" id="ARBA00007228"/>
    </source>
</evidence>
<reference evidence="7 8" key="1">
    <citation type="journal article" date="2018" name="Environ. Microbiol.">
        <title>Isolation and genomic characterization of Novimethylophilus kurashikiensis gen. nov. sp. nov., a new lanthanide-dependent methylotrophic species of Methylophilaceae.</title>
        <authorList>
            <person name="Lv H."/>
            <person name="Sahin N."/>
            <person name="Tani A."/>
        </authorList>
    </citation>
    <scope>NUCLEOTIDE SEQUENCE [LARGE SCALE GENOMIC DNA]</scope>
    <source>
        <strain evidence="7 8">La2-4</strain>
    </source>
</reference>
<dbReference type="InterPro" id="IPR029028">
    <property type="entry name" value="Alpha/beta_knot_MTases"/>
</dbReference>
<dbReference type="PANTHER" id="PTHR42786">
    <property type="entry name" value="TRNA/RRNA METHYLTRANSFERASE"/>
    <property type="match status" value="1"/>
</dbReference>
<proteinExistence type="inferred from homology"/>
<evidence type="ECO:0000256" key="2">
    <source>
        <dbReference type="ARBA" id="ARBA00022603"/>
    </source>
</evidence>
<accession>A0A2R5FBX0</accession>
<dbReference type="CDD" id="cd18093">
    <property type="entry name" value="SpoU-like_TrmJ"/>
    <property type="match status" value="1"/>
</dbReference>
<dbReference type="AlphaFoldDB" id="A0A2R5FBX0"/>
<keyword evidence="3 7" id="KW-0808">Transferase</keyword>
<dbReference type="Proteomes" id="UP000245081">
    <property type="component" value="Unassembled WGS sequence"/>
</dbReference>
<dbReference type="GO" id="GO:0005829">
    <property type="term" value="C:cytosol"/>
    <property type="evidence" value="ECO:0007669"/>
    <property type="project" value="TreeGrafter"/>
</dbReference>
<dbReference type="PIRSF" id="PIRSF004808">
    <property type="entry name" value="LasT"/>
    <property type="match status" value="1"/>
</dbReference>
<evidence type="ECO:0000256" key="5">
    <source>
        <dbReference type="RuleBase" id="RU362024"/>
    </source>
</evidence>
<dbReference type="Gene3D" id="3.40.1280.10">
    <property type="match status" value="1"/>
</dbReference>
<evidence type="ECO:0000313" key="8">
    <source>
        <dbReference type="Proteomes" id="UP000245081"/>
    </source>
</evidence>
<dbReference type="OrthoDB" id="9806346at2"/>
<comment type="caution">
    <text evidence="7">The sequence shown here is derived from an EMBL/GenBank/DDBJ whole genome shotgun (WGS) entry which is preliminary data.</text>
</comment>
<keyword evidence="8" id="KW-1185">Reference proteome</keyword>
<name>A0A2R5FBX0_9PROT</name>
<dbReference type="EC" id="2.1.1.200" evidence="5"/>
<comment type="similarity">
    <text evidence="1">Belongs to the class IV-like SAM-binding methyltransferase superfamily. RNA methyltransferase TrmH family.</text>
</comment>
<dbReference type="EMBL" id="BDOQ01000006">
    <property type="protein sequence ID" value="GBG14134.1"/>
    <property type="molecule type" value="Genomic_DNA"/>
</dbReference>